<dbReference type="Proteomes" id="UP001201163">
    <property type="component" value="Unassembled WGS sequence"/>
</dbReference>
<feature type="domain" description="Glutaredoxin" evidence="1">
    <location>
        <begin position="23"/>
        <end position="87"/>
    </location>
</feature>
<dbReference type="GO" id="GO:0034599">
    <property type="term" value="P:cellular response to oxidative stress"/>
    <property type="evidence" value="ECO:0007669"/>
    <property type="project" value="TreeGrafter"/>
</dbReference>
<dbReference type="AlphaFoldDB" id="A0AAD4QGA9"/>
<keyword evidence="3" id="KW-1185">Reference proteome</keyword>
<accession>A0AAD4QGA9</accession>
<dbReference type="PRINTS" id="PR00160">
    <property type="entry name" value="GLUTAREDOXIN"/>
</dbReference>
<dbReference type="Pfam" id="PF00462">
    <property type="entry name" value="Glutaredoxin"/>
    <property type="match status" value="1"/>
</dbReference>
<evidence type="ECO:0000313" key="3">
    <source>
        <dbReference type="Proteomes" id="UP001201163"/>
    </source>
</evidence>
<dbReference type="InterPro" id="IPR014025">
    <property type="entry name" value="Glutaredoxin_subgr"/>
</dbReference>
<dbReference type="CDD" id="cd03419">
    <property type="entry name" value="GRX_GRXh_1_2_like"/>
    <property type="match status" value="1"/>
</dbReference>
<gene>
    <name evidence="2" type="ORF">EDB92DRAFT_1838492</name>
</gene>
<dbReference type="InterPro" id="IPR011899">
    <property type="entry name" value="Glutaredoxin_euk/vir"/>
</dbReference>
<evidence type="ECO:0000259" key="1">
    <source>
        <dbReference type="Pfam" id="PF00462"/>
    </source>
</evidence>
<protein>
    <submittedName>
        <fullName evidence="2">Glutaredoxin</fullName>
    </submittedName>
</protein>
<dbReference type="PROSITE" id="PS51354">
    <property type="entry name" value="GLUTAREDOXIN_2"/>
    <property type="match status" value="1"/>
</dbReference>
<dbReference type="GO" id="GO:0015038">
    <property type="term" value="F:glutathione disulfide oxidoreductase activity"/>
    <property type="evidence" value="ECO:0007669"/>
    <property type="project" value="TreeGrafter"/>
</dbReference>
<dbReference type="InterPro" id="IPR002109">
    <property type="entry name" value="Glutaredoxin"/>
</dbReference>
<dbReference type="SUPFAM" id="SSF52833">
    <property type="entry name" value="Thioredoxin-like"/>
    <property type="match status" value="1"/>
</dbReference>
<dbReference type="PANTHER" id="PTHR45694:SF18">
    <property type="entry name" value="GLUTAREDOXIN-1-RELATED"/>
    <property type="match status" value="1"/>
</dbReference>
<evidence type="ECO:0000313" key="2">
    <source>
        <dbReference type="EMBL" id="KAH8997228.1"/>
    </source>
</evidence>
<dbReference type="PANTHER" id="PTHR45694">
    <property type="entry name" value="GLUTAREDOXIN 2"/>
    <property type="match status" value="1"/>
</dbReference>
<dbReference type="FunFam" id="3.40.30.10:FF:000276">
    <property type="entry name" value="Glutaredoxin 3"/>
    <property type="match status" value="1"/>
</dbReference>
<comment type="caution">
    <text evidence="2">The sequence shown here is derived from an EMBL/GenBank/DDBJ whole genome shotgun (WGS) entry which is preliminary data.</text>
</comment>
<dbReference type="NCBIfam" id="TIGR02180">
    <property type="entry name" value="GRX_euk"/>
    <property type="match status" value="1"/>
</dbReference>
<name>A0AAD4QGA9_9AGAM</name>
<sequence length="107" mass="11980">MSAPTPKDKSKDIVENAIANGQVVIFSKSWCPYSDRAKTLFKEKYSDAKLTVLELDKTDDGDDLQTYLQKKTGQRTVPNVFIKQKHVGGCDDLFALHEMDGVSKLLD</sequence>
<organism evidence="2 3">
    <name type="scientific">Lactarius akahatsu</name>
    <dbReference type="NCBI Taxonomy" id="416441"/>
    <lineage>
        <taxon>Eukaryota</taxon>
        <taxon>Fungi</taxon>
        <taxon>Dikarya</taxon>
        <taxon>Basidiomycota</taxon>
        <taxon>Agaricomycotina</taxon>
        <taxon>Agaricomycetes</taxon>
        <taxon>Russulales</taxon>
        <taxon>Russulaceae</taxon>
        <taxon>Lactarius</taxon>
    </lineage>
</organism>
<dbReference type="EMBL" id="JAKELL010000007">
    <property type="protein sequence ID" value="KAH8997228.1"/>
    <property type="molecule type" value="Genomic_DNA"/>
</dbReference>
<dbReference type="Gene3D" id="3.40.30.10">
    <property type="entry name" value="Glutaredoxin"/>
    <property type="match status" value="1"/>
</dbReference>
<reference evidence="2" key="1">
    <citation type="submission" date="2022-01" db="EMBL/GenBank/DDBJ databases">
        <title>Comparative genomics reveals a dynamic genome evolution in the ectomycorrhizal milk-cap (Lactarius) mushrooms.</title>
        <authorList>
            <consortium name="DOE Joint Genome Institute"/>
            <person name="Lebreton A."/>
            <person name="Tang N."/>
            <person name="Kuo A."/>
            <person name="LaButti K."/>
            <person name="Drula E."/>
            <person name="Barry K."/>
            <person name="Clum A."/>
            <person name="Lipzen A."/>
            <person name="Mousain D."/>
            <person name="Ng V."/>
            <person name="Wang R."/>
            <person name="Wang X."/>
            <person name="Dai Y."/>
            <person name="Henrissat B."/>
            <person name="Grigoriev I.V."/>
            <person name="Guerin-Laguette A."/>
            <person name="Yu F."/>
            <person name="Martin F.M."/>
        </authorList>
    </citation>
    <scope>NUCLEOTIDE SEQUENCE</scope>
    <source>
        <strain evidence="2">QP</strain>
    </source>
</reference>
<dbReference type="GO" id="GO:0005737">
    <property type="term" value="C:cytoplasm"/>
    <property type="evidence" value="ECO:0007669"/>
    <property type="project" value="TreeGrafter"/>
</dbReference>
<proteinExistence type="predicted"/>
<dbReference type="InterPro" id="IPR036249">
    <property type="entry name" value="Thioredoxin-like_sf"/>
</dbReference>